<dbReference type="EMBL" id="WNAL01000018">
    <property type="protein sequence ID" value="MTR81968.1"/>
    <property type="molecule type" value="Genomic_DNA"/>
</dbReference>
<dbReference type="PANTHER" id="PTHR47739:SF1">
    <property type="entry name" value="TRNA1(VAL) (ADENINE(37)-N6)-METHYLTRANSFERASE"/>
    <property type="match status" value="1"/>
</dbReference>
<dbReference type="PANTHER" id="PTHR47739">
    <property type="entry name" value="TRNA1(VAL) (ADENINE(37)-N6)-METHYLTRANSFERASE"/>
    <property type="match status" value="1"/>
</dbReference>
<sequence length="288" mass="32139">MPTVKTVAGAEKNANTAESGISGGIETTTERIIRVETTNVENKNEVTIHSHERLDELHRNGYWIIQDPGRFCFGMDAVLLSGFAKVKPGERALDLGTGTGIIPILLEAKTKGEHFTGLEIQPESADMAARSVAYNHLEEKITIVTGDIKEASARFGAGSFEVITTNPPYMIGQHGIQNDANAKTIARHEVLCDLDDILRESAKMLKQGGRFYMVHRPFRLAEIFSKMVAYHIEPKRMRLVYPFVDKEPNMVLIEGLRGGKSRLTVEKPLIVYKEPGVYMPEIYDIYGY</sequence>
<dbReference type="InterPro" id="IPR050210">
    <property type="entry name" value="tRNA_Adenine-N(6)_MTase"/>
</dbReference>
<dbReference type="Gene3D" id="3.40.50.150">
    <property type="entry name" value="Vaccinia Virus protein VP39"/>
    <property type="match status" value="1"/>
</dbReference>
<dbReference type="InterPro" id="IPR029063">
    <property type="entry name" value="SAM-dependent_MTases_sf"/>
</dbReference>
<reference evidence="3 4" key="1">
    <citation type="journal article" date="2019" name="Nat. Med.">
        <title>A library of human gut bacterial isolates paired with longitudinal multiomics data enables mechanistic microbiome research.</title>
        <authorList>
            <person name="Poyet M."/>
            <person name="Groussin M."/>
            <person name="Gibbons S.M."/>
            <person name="Avila-Pacheco J."/>
            <person name="Jiang X."/>
            <person name="Kearney S.M."/>
            <person name="Perrotta A.R."/>
            <person name="Berdy B."/>
            <person name="Zhao S."/>
            <person name="Lieberman T.D."/>
            <person name="Swanson P.K."/>
            <person name="Smith M."/>
            <person name="Roesemann S."/>
            <person name="Alexander J.E."/>
            <person name="Rich S.A."/>
            <person name="Livny J."/>
            <person name="Vlamakis H."/>
            <person name="Clish C."/>
            <person name="Bullock K."/>
            <person name="Deik A."/>
            <person name="Scott J."/>
            <person name="Pierce K.A."/>
            <person name="Xavier R.J."/>
            <person name="Alm E.J."/>
        </authorList>
    </citation>
    <scope>NUCLEOTIDE SEQUENCE [LARGE SCALE GENOMIC DNA]</scope>
    <source>
        <strain evidence="3 4">BIOML-A1</strain>
    </source>
</reference>
<proteinExistence type="predicted"/>
<feature type="region of interest" description="Disordered" evidence="1">
    <location>
        <begin position="1"/>
        <end position="22"/>
    </location>
</feature>
<accession>A0A844KMQ1</accession>
<dbReference type="SUPFAM" id="SSF53335">
    <property type="entry name" value="S-adenosyl-L-methionine-dependent methyltransferases"/>
    <property type="match status" value="1"/>
</dbReference>
<dbReference type="GO" id="GO:0032259">
    <property type="term" value="P:methylation"/>
    <property type="evidence" value="ECO:0007669"/>
    <property type="project" value="UniProtKB-KW"/>
</dbReference>
<protein>
    <submittedName>
        <fullName evidence="3">Methyltransferase</fullName>
    </submittedName>
</protein>
<name>A0A844KMQ1_9FIRM</name>
<dbReference type="GO" id="GO:0008168">
    <property type="term" value="F:methyltransferase activity"/>
    <property type="evidence" value="ECO:0007669"/>
    <property type="project" value="UniProtKB-KW"/>
</dbReference>
<keyword evidence="3" id="KW-0808">Transferase</keyword>
<keyword evidence="3" id="KW-0489">Methyltransferase</keyword>
<feature type="domain" description="Methyltransferase small" evidence="2">
    <location>
        <begin position="77"/>
        <end position="218"/>
    </location>
</feature>
<gene>
    <name evidence="3" type="ORF">GMD30_09710</name>
</gene>
<dbReference type="CDD" id="cd02440">
    <property type="entry name" value="AdoMet_MTases"/>
    <property type="match status" value="1"/>
</dbReference>
<dbReference type="Pfam" id="PF05175">
    <property type="entry name" value="MTS"/>
    <property type="match status" value="1"/>
</dbReference>
<evidence type="ECO:0000256" key="1">
    <source>
        <dbReference type="SAM" id="MobiDB-lite"/>
    </source>
</evidence>
<evidence type="ECO:0000313" key="4">
    <source>
        <dbReference type="Proteomes" id="UP000446657"/>
    </source>
</evidence>
<dbReference type="InterPro" id="IPR007848">
    <property type="entry name" value="Small_mtfrase_dom"/>
</dbReference>
<evidence type="ECO:0000313" key="3">
    <source>
        <dbReference type="EMBL" id="MTR81968.1"/>
    </source>
</evidence>
<dbReference type="AlphaFoldDB" id="A0A844KMQ1"/>
<comment type="caution">
    <text evidence="3">The sequence shown here is derived from an EMBL/GenBank/DDBJ whole genome shotgun (WGS) entry which is preliminary data.</text>
</comment>
<dbReference type="Proteomes" id="UP000446657">
    <property type="component" value="Unassembled WGS sequence"/>
</dbReference>
<organism evidence="3 4">
    <name type="scientific">Roseburia faecis</name>
    <dbReference type="NCBI Taxonomy" id="301302"/>
    <lineage>
        <taxon>Bacteria</taxon>
        <taxon>Bacillati</taxon>
        <taxon>Bacillota</taxon>
        <taxon>Clostridia</taxon>
        <taxon>Lachnospirales</taxon>
        <taxon>Lachnospiraceae</taxon>
        <taxon>Roseburia</taxon>
    </lineage>
</organism>
<evidence type="ECO:0000259" key="2">
    <source>
        <dbReference type="Pfam" id="PF05175"/>
    </source>
</evidence>